<organism evidence="2 3">
    <name type="scientific">Ramlibacter terrae</name>
    <dbReference type="NCBI Taxonomy" id="2732511"/>
    <lineage>
        <taxon>Bacteria</taxon>
        <taxon>Pseudomonadati</taxon>
        <taxon>Pseudomonadota</taxon>
        <taxon>Betaproteobacteria</taxon>
        <taxon>Burkholderiales</taxon>
        <taxon>Comamonadaceae</taxon>
        <taxon>Ramlibacter</taxon>
    </lineage>
</organism>
<gene>
    <name evidence="2" type="ORF">HK414_04485</name>
</gene>
<evidence type="ECO:0000313" key="2">
    <source>
        <dbReference type="EMBL" id="QJW83605.1"/>
    </source>
</evidence>
<dbReference type="EMBL" id="CP053418">
    <property type="protein sequence ID" value="QJW83605.1"/>
    <property type="molecule type" value="Genomic_DNA"/>
</dbReference>
<feature type="region of interest" description="Disordered" evidence="1">
    <location>
        <begin position="86"/>
        <end position="121"/>
    </location>
</feature>
<feature type="compositionally biased region" description="Polar residues" evidence="1">
    <location>
        <begin position="96"/>
        <end position="105"/>
    </location>
</feature>
<keyword evidence="3" id="KW-1185">Reference proteome</keyword>
<accession>A0ABX6P0K6</accession>
<proteinExistence type="predicted"/>
<dbReference type="Proteomes" id="UP000500826">
    <property type="component" value="Chromosome"/>
</dbReference>
<sequence length="150" mass="16636">MDTENQWIDGWSVAGDDRIVGTVHGRPGQASGRTIITSPVVQVRFMGEWKTPVAFTESGSAYWLRDPAARYGLDAAEAFVWRLSRRNGRRSPRRSATTNTRSSCSRWKARPSGPANGSRREWRPCVSFRAAAWRSTASGSPASKTSSCWN</sequence>
<protein>
    <submittedName>
        <fullName evidence="2">Uncharacterized protein</fullName>
    </submittedName>
</protein>
<evidence type="ECO:0000313" key="3">
    <source>
        <dbReference type="Proteomes" id="UP000500826"/>
    </source>
</evidence>
<reference evidence="2 3" key="1">
    <citation type="submission" date="2020-05" db="EMBL/GenBank/DDBJ databases">
        <title>Ramlibacter rhizophilus sp. nov., isolated from rhizosphere soil of national flower Mugunghwa from South Korea.</title>
        <authorList>
            <person name="Zheng-Fei Y."/>
            <person name="Huan T."/>
        </authorList>
    </citation>
    <scope>NUCLEOTIDE SEQUENCE [LARGE SCALE GENOMIC DNA]</scope>
    <source>
        <strain evidence="2 3">H242</strain>
    </source>
</reference>
<name>A0ABX6P0K6_9BURK</name>
<evidence type="ECO:0000256" key="1">
    <source>
        <dbReference type="SAM" id="MobiDB-lite"/>
    </source>
</evidence>